<feature type="compositionally biased region" description="Basic and acidic residues" evidence="1">
    <location>
        <begin position="177"/>
        <end position="192"/>
    </location>
</feature>
<reference evidence="2" key="1">
    <citation type="submission" date="2023-04" db="EMBL/GenBank/DDBJ databases">
        <title>Phytophthora fragariaefolia NBRC 109709.</title>
        <authorList>
            <person name="Ichikawa N."/>
            <person name="Sato H."/>
            <person name="Tonouchi N."/>
        </authorList>
    </citation>
    <scope>NUCLEOTIDE SEQUENCE</scope>
    <source>
        <strain evidence="2">NBRC 109709</strain>
    </source>
</reference>
<feature type="compositionally biased region" description="Basic and acidic residues" evidence="1">
    <location>
        <begin position="216"/>
        <end position="228"/>
    </location>
</feature>
<dbReference type="AlphaFoldDB" id="A0A9W7CWW0"/>
<organism evidence="2 3">
    <name type="scientific">Phytophthora fragariaefolia</name>
    <dbReference type="NCBI Taxonomy" id="1490495"/>
    <lineage>
        <taxon>Eukaryota</taxon>
        <taxon>Sar</taxon>
        <taxon>Stramenopiles</taxon>
        <taxon>Oomycota</taxon>
        <taxon>Peronosporomycetes</taxon>
        <taxon>Peronosporales</taxon>
        <taxon>Peronosporaceae</taxon>
        <taxon>Phytophthora</taxon>
    </lineage>
</organism>
<keyword evidence="3" id="KW-1185">Reference proteome</keyword>
<feature type="compositionally biased region" description="Basic and acidic residues" evidence="1">
    <location>
        <begin position="237"/>
        <end position="246"/>
    </location>
</feature>
<name>A0A9W7CWW0_9STRA</name>
<dbReference type="EMBL" id="BSXT01001902">
    <property type="protein sequence ID" value="GMF46008.1"/>
    <property type="molecule type" value="Genomic_DNA"/>
</dbReference>
<sequence length="246" mass="26624">MLKGVSESQQKSGGESPRIGPLLGSDDVATDMTSAEIDDERQMAKRNSDADQYAVLETLQLTDKDIAMVQRRSQLVQRLMSAGEYYGMLIKTWCSLVLINTANGRQDTGLSWTHYAYHQPNGSTYFNGKSSRNTGTVSFDNSRSHEQKLRSAGRPGMTTDTQIILRAAPDALGDAGPAEHDPTHPSEAEEKPPAPASKKHSGEPEETKGMSASKKHANDADEAKKTPAPEKPTTGAEAERKAPVSK</sequence>
<protein>
    <submittedName>
        <fullName evidence="2">Unnamed protein product</fullName>
    </submittedName>
</protein>
<dbReference type="Proteomes" id="UP001165121">
    <property type="component" value="Unassembled WGS sequence"/>
</dbReference>
<gene>
    <name evidence="2" type="ORF">Pfra01_001675300</name>
</gene>
<feature type="region of interest" description="Disordered" evidence="1">
    <location>
        <begin position="124"/>
        <end position="158"/>
    </location>
</feature>
<feature type="compositionally biased region" description="Polar residues" evidence="1">
    <location>
        <begin position="1"/>
        <end position="13"/>
    </location>
</feature>
<feature type="region of interest" description="Disordered" evidence="1">
    <location>
        <begin position="1"/>
        <end position="36"/>
    </location>
</feature>
<evidence type="ECO:0000313" key="2">
    <source>
        <dbReference type="EMBL" id="GMF46008.1"/>
    </source>
</evidence>
<feature type="compositionally biased region" description="Polar residues" evidence="1">
    <location>
        <begin position="124"/>
        <end position="141"/>
    </location>
</feature>
<evidence type="ECO:0000313" key="3">
    <source>
        <dbReference type="Proteomes" id="UP001165121"/>
    </source>
</evidence>
<accession>A0A9W7CWW0</accession>
<proteinExistence type="predicted"/>
<feature type="region of interest" description="Disordered" evidence="1">
    <location>
        <begin position="172"/>
        <end position="246"/>
    </location>
</feature>
<comment type="caution">
    <text evidence="2">The sequence shown here is derived from an EMBL/GenBank/DDBJ whole genome shotgun (WGS) entry which is preliminary data.</text>
</comment>
<evidence type="ECO:0000256" key="1">
    <source>
        <dbReference type="SAM" id="MobiDB-lite"/>
    </source>
</evidence>